<name>A0ABX8CWP4_9NOCA</name>
<feature type="chain" id="PRO_5045698532" evidence="1">
    <location>
        <begin position="29"/>
        <end position="95"/>
    </location>
</feature>
<keyword evidence="1" id="KW-0732">Signal</keyword>
<gene>
    <name evidence="2" type="ORF">KHQ06_17085</name>
</gene>
<keyword evidence="3" id="KW-1185">Reference proteome</keyword>
<feature type="signal peptide" evidence="1">
    <location>
        <begin position="1"/>
        <end position="28"/>
    </location>
</feature>
<protein>
    <submittedName>
        <fullName evidence="2">Uncharacterized protein</fullName>
    </submittedName>
</protein>
<evidence type="ECO:0000313" key="2">
    <source>
        <dbReference type="EMBL" id="QVI24322.1"/>
    </source>
</evidence>
<dbReference type="Proteomes" id="UP000683310">
    <property type="component" value="Chromosome"/>
</dbReference>
<proteinExistence type="predicted"/>
<organism evidence="2 3">
    <name type="scientific">Nocardia tengchongensis</name>
    <dbReference type="NCBI Taxonomy" id="2055889"/>
    <lineage>
        <taxon>Bacteria</taxon>
        <taxon>Bacillati</taxon>
        <taxon>Actinomycetota</taxon>
        <taxon>Actinomycetes</taxon>
        <taxon>Mycobacteriales</taxon>
        <taxon>Nocardiaceae</taxon>
        <taxon>Nocardia</taxon>
    </lineage>
</organism>
<accession>A0ABX8CWP4</accession>
<reference evidence="2 3" key="1">
    <citation type="submission" date="2021-04" db="EMBL/GenBank/DDBJ databases">
        <title>Nocardia tengchongensis.</title>
        <authorList>
            <person name="Zhuang k."/>
            <person name="Ran Y."/>
            <person name="Li W."/>
        </authorList>
    </citation>
    <scope>NUCLEOTIDE SEQUENCE [LARGE SCALE GENOMIC DNA]</scope>
    <source>
        <strain evidence="2 3">CFH S0057</strain>
    </source>
</reference>
<dbReference type="EMBL" id="CP074371">
    <property type="protein sequence ID" value="QVI24322.1"/>
    <property type="molecule type" value="Genomic_DNA"/>
</dbReference>
<evidence type="ECO:0000256" key="1">
    <source>
        <dbReference type="SAM" id="SignalP"/>
    </source>
</evidence>
<sequence length="95" mass="10329">MFARIPTAALVAGLVAAPLVTGLSAAQAAPAPSAATAIAAAHYDDQGQDRDHDGDQGDAWFIHHCKQRHEWWLSRCQRDRGDMWHRGDPPSTGSW</sequence>
<evidence type="ECO:0000313" key="3">
    <source>
        <dbReference type="Proteomes" id="UP000683310"/>
    </source>
</evidence>
<dbReference type="RefSeq" id="WP_213560385.1">
    <property type="nucleotide sequence ID" value="NZ_JBHZDI010000105.1"/>
</dbReference>